<accession>A0ABU1I3M8</accession>
<dbReference type="SUPFAM" id="SSF51351">
    <property type="entry name" value="Triosephosphate isomerase (TIM)"/>
    <property type="match status" value="1"/>
</dbReference>
<dbReference type="InterPro" id="IPR013785">
    <property type="entry name" value="Aldolase_TIM"/>
</dbReference>
<name>A0ABU1I3M8_9MICO</name>
<dbReference type="EMBL" id="JAVIZA010000001">
    <property type="protein sequence ID" value="MDR6168485.1"/>
    <property type="molecule type" value="Genomic_DNA"/>
</dbReference>
<comment type="caution">
    <text evidence="3">The sequence shown here is derived from an EMBL/GenBank/DDBJ whole genome shotgun (WGS) entry which is preliminary data.</text>
</comment>
<comment type="catalytic activity">
    <reaction evidence="2">
        <text>D-glyceraldehyde 3-phosphate = dihydroxyacetone phosphate</text>
        <dbReference type="Rhea" id="RHEA:18585"/>
        <dbReference type="ChEBI" id="CHEBI:57642"/>
        <dbReference type="ChEBI" id="CHEBI:59776"/>
        <dbReference type="EC" id="5.3.1.1"/>
    </reaction>
</comment>
<proteinExistence type="inferred from homology"/>
<keyword evidence="1 2" id="KW-0413">Isomerase</keyword>
<dbReference type="Pfam" id="PF00121">
    <property type="entry name" value="TIM"/>
    <property type="match status" value="1"/>
</dbReference>
<keyword evidence="2" id="KW-0324">Glycolysis</keyword>
<reference evidence="3 4" key="1">
    <citation type="submission" date="2023-08" db="EMBL/GenBank/DDBJ databases">
        <title>Functional and genomic diversity of the sorghum phyllosphere microbiome.</title>
        <authorList>
            <person name="Shade A."/>
        </authorList>
    </citation>
    <scope>NUCLEOTIDE SEQUENCE [LARGE SCALE GENOMIC DNA]</scope>
    <source>
        <strain evidence="3 4">SORGH_AS_0919</strain>
    </source>
</reference>
<dbReference type="InterPro" id="IPR035990">
    <property type="entry name" value="TIM_sf"/>
</dbReference>
<evidence type="ECO:0000313" key="3">
    <source>
        <dbReference type="EMBL" id="MDR6168485.1"/>
    </source>
</evidence>
<dbReference type="EC" id="5.3.1.1" evidence="2"/>
<evidence type="ECO:0000256" key="2">
    <source>
        <dbReference type="RuleBase" id="RU363013"/>
    </source>
</evidence>
<comment type="pathway">
    <text evidence="2">Carbohydrate degradation; glycolysis; D-glyceraldehyde 3-phosphate from glycerone phosphate: step 1/1.</text>
</comment>
<dbReference type="PANTHER" id="PTHR21139">
    <property type="entry name" value="TRIOSEPHOSPHATE ISOMERASE"/>
    <property type="match status" value="1"/>
</dbReference>
<comment type="subunit">
    <text evidence="2">Homodimer.</text>
</comment>
<dbReference type="CDD" id="cd00311">
    <property type="entry name" value="TIM"/>
    <property type="match status" value="1"/>
</dbReference>
<dbReference type="RefSeq" id="WP_309667384.1">
    <property type="nucleotide sequence ID" value="NZ_JAVIZA010000001.1"/>
</dbReference>
<dbReference type="Proteomes" id="UP001260188">
    <property type="component" value="Unassembled WGS sequence"/>
</dbReference>
<gene>
    <name evidence="3" type="ORF">QE367_002689</name>
</gene>
<comment type="subcellular location">
    <subcellularLocation>
        <location evidence="2">Cytoplasm</location>
    </subcellularLocation>
</comment>
<comment type="similarity">
    <text evidence="2">Belongs to the triosephosphate isomerase family.</text>
</comment>
<evidence type="ECO:0000256" key="1">
    <source>
        <dbReference type="ARBA" id="ARBA00023235"/>
    </source>
</evidence>
<keyword evidence="2" id="KW-0963">Cytoplasm</keyword>
<organism evidence="3 4">
    <name type="scientific">Microbacterium paludicola</name>
    <dbReference type="NCBI Taxonomy" id="300019"/>
    <lineage>
        <taxon>Bacteria</taxon>
        <taxon>Bacillati</taxon>
        <taxon>Actinomycetota</taxon>
        <taxon>Actinomycetes</taxon>
        <taxon>Micrococcales</taxon>
        <taxon>Microbacteriaceae</taxon>
        <taxon>Microbacterium</taxon>
    </lineage>
</organism>
<keyword evidence="4" id="KW-1185">Reference proteome</keyword>
<dbReference type="GO" id="GO:0004807">
    <property type="term" value="F:triose-phosphate isomerase activity"/>
    <property type="evidence" value="ECO:0007669"/>
    <property type="project" value="UniProtKB-EC"/>
</dbReference>
<dbReference type="PROSITE" id="PS51440">
    <property type="entry name" value="TIM_2"/>
    <property type="match status" value="1"/>
</dbReference>
<dbReference type="PANTHER" id="PTHR21139:SF2">
    <property type="entry name" value="TRIOSEPHOSPHATE ISOMERASE"/>
    <property type="match status" value="1"/>
</dbReference>
<sequence length="261" mass="26901">MTPMTVGVSLKAYFGRRAARVWFGEVAAAVSEREAVRSGAVEVFVIPTYLQFDDARDYLGPAGVRVGVQDVSAYEPGAYTGEITAAEVAESGGAFAEIGHAERRRLFGETDEITAAKAAAALRHGVTPVLCIGEPERTDAESAARTAVAQLHADLTGAPAGRVVVAYEPVWAIGAPEPAPTAHIVTVSRALRAALDADPERAGSSVIYGGSAGPGLLARLEGAVDGLFLGRFAHDAAAFGRVIDEAAELAAARSTQNGATS</sequence>
<dbReference type="Gene3D" id="3.20.20.70">
    <property type="entry name" value="Aldolase class I"/>
    <property type="match status" value="1"/>
</dbReference>
<dbReference type="InterPro" id="IPR000652">
    <property type="entry name" value="Triosephosphate_isomerase"/>
</dbReference>
<comment type="pathway">
    <text evidence="2">Carbohydrate biosynthesis; gluconeogenesis.</text>
</comment>
<keyword evidence="2" id="KW-0312">Gluconeogenesis</keyword>
<evidence type="ECO:0000313" key="4">
    <source>
        <dbReference type="Proteomes" id="UP001260188"/>
    </source>
</evidence>
<protein>
    <recommendedName>
        <fullName evidence="2">Triosephosphate isomerase</fullName>
        <ecNumber evidence="2">5.3.1.1</ecNumber>
    </recommendedName>
</protein>